<dbReference type="InterPro" id="IPR011543">
    <property type="entry name" value="Restrct_endonuc_II_BglI"/>
</dbReference>
<dbReference type="RefSeq" id="WP_013390710.1">
    <property type="nucleotide sequence ID" value="NC_014639.1"/>
</dbReference>
<organism evidence="2 3">
    <name type="scientific">Bacillus atrophaeus (strain 1942)</name>
    <dbReference type="NCBI Taxonomy" id="720555"/>
    <lineage>
        <taxon>Bacteria</taxon>
        <taxon>Bacillati</taxon>
        <taxon>Bacillota</taxon>
        <taxon>Bacilli</taxon>
        <taxon>Bacillales</taxon>
        <taxon>Bacillaceae</taxon>
        <taxon>Bacillus</taxon>
    </lineage>
</organism>
<dbReference type="InterPro" id="IPR011335">
    <property type="entry name" value="Restrct_endonuc-II-like"/>
</dbReference>
<dbReference type="InterPro" id="IPR043121">
    <property type="entry name" value="Restrct_endonuc_II_BglI_sf"/>
</dbReference>
<name>A0ABM5M2X2_BACA1</name>
<protein>
    <submittedName>
        <fullName evidence="2">Type II site-specific deoxyribonuclease (Type II restriction enzyme)</fullName>
    </submittedName>
</protein>
<reference evidence="2 3" key="1">
    <citation type="journal article" date="2011" name="Front. Microbiol.">
        <title>Genomic signatures of strain selection and enhancement in Bacillus atrophaeus var. globigii, a historical biowarfare simulant.</title>
        <authorList>
            <person name="Gibbons H.S."/>
            <person name="Broomall S.M."/>
            <person name="McNew L.A."/>
            <person name="Daligault H."/>
            <person name="Chapman C."/>
            <person name="Bruce D."/>
            <person name="Karavis M."/>
            <person name="Krepps M."/>
            <person name="McGregor P.A."/>
            <person name="Hong C."/>
            <person name="Park K.H."/>
            <person name="Akmal A."/>
            <person name="Feldman A."/>
            <person name="Lin J.S."/>
            <person name="Chang W.E."/>
            <person name="Higgs B.W."/>
            <person name="Demirev P."/>
            <person name="Lindquist J."/>
            <person name="Liem A."/>
            <person name="Fochler E."/>
            <person name="Read T.D."/>
            <person name="Tapia R."/>
            <person name="Johnson S."/>
            <person name="Bishop-Lilly K.A."/>
            <person name="Detter C."/>
            <person name="Han C."/>
            <person name="Sozhamannan S."/>
            <person name="Rosenzweig C.N."/>
            <person name="Skowronski E.W."/>
        </authorList>
    </citation>
    <scope>NUCLEOTIDE SEQUENCE [LARGE SCALE GENOMIC DNA]</scope>
    <source>
        <strain evidence="2 3">1942</strain>
    </source>
</reference>
<dbReference type="Proteomes" id="UP000006867">
    <property type="component" value="Chromosome"/>
</dbReference>
<dbReference type="Gene3D" id="3.40.600.20">
    <property type="entry name" value="Restriction endonuclease BglI"/>
    <property type="match status" value="1"/>
</dbReference>
<keyword evidence="3" id="KW-1185">Reference proteome</keyword>
<evidence type="ECO:0000313" key="2">
    <source>
        <dbReference type="EMBL" id="ADP34551.1"/>
    </source>
</evidence>
<dbReference type="Pfam" id="PF14562">
    <property type="entry name" value="Endonuc_BglI"/>
    <property type="match status" value="1"/>
</dbReference>
<evidence type="ECO:0000259" key="1">
    <source>
        <dbReference type="Pfam" id="PF14562"/>
    </source>
</evidence>
<dbReference type="SUPFAM" id="SSF52980">
    <property type="entry name" value="Restriction endonuclease-like"/>
    <property type="match status" value="1"/>
</dbReference>
<accession>A0ABM5M2X2</accession>
<dbReference type="CDD" id="cd22311">
    <property type="entry name" value="BglI-like"/>
    <property type="match status" value="1"/>
</dbReference>
<feature type="domain" description="Restriction endonuclease type II BglI" evidence="1">
    <location>
        <begin position="10"/>
        <end position="288"/>
    </location>
</feature>
<proteinExistence type="predicted"/>
<evidence type="ECO:0000313" key="3">
    <source>
        <dbReference type="Proteomes" id="UP000006867"/>
    </source>
</evidence>
<dbReference type="EMBL" id="CP002207">
    <property type="protein sequence ID" value="ADP34551.1"/>
    <property type="molecule type" value="Genomic_DNA"/>
</dbReference>
<sequence length="299" mass="34014">MYNLHREKIFMSYNQNKQYLEDNPEIQEKIELYGLNLLNEVISDNEEEIRADYNEANFLHPFWMNYPPLDRGKMPKGDQIPWIEVGEKAVGSKLTRLVSQREDITVREIGLPTGPDERYLLTSPTIYSLTNGFTDSIMMFVDIKSVGPRDSDYDLVLSPNQVSGNGDWAQLEGGIQNNQQTIQGPRSSQIFLPTIPPLYILSDGTIAPVVHLFIKPIYAMRSLTKGDTGQSLYKIKLASVPNGLGLFCNPGYAFDSAYKFLFRPGKDDRTKSLLQKRVRVDLRVLDKIGPRVMTIDMDK</sequence>
<gene>
    <name evidence="2" type="ordered locus">BATR1942_18170</name>
</gene>